<evidence type="ECO:0000259" key="14">
    <source>
        <dbReference type="PROSITE" id="PS51015"/>
    </source>
</evidence>
<evidence type="ECO:0000256" key="1">
    <source>
        <dbReference type="ARBA" id="ARBA00000900"/>
    </source>
</evidence>
<dbReference type="PROSITE" id="PS51015">
    <property type="entry name" value="YDG"/>
    <property type="match status" value="1"/>
</dbReference>
<dbReference type="SUPFAM" id="SSF88697">
    <property type="entry name" value="PUA domain-like"/>
    <property type="match status" value="1"/>
</dbReference>
<evidence type="ECO:0000256" key="6">
    <source>
        <dbReference type="ARBA" id="ARBA00022786"/>
    </source>
</evidence>
<dbReference type="GO" id="GO:0061630">
    <property type="term" value="F:ubiquitin protein ligase activity"/>
    <property type="evidence" value="ECO:0007669"/>
    <property type="project" value="UniProtKB-UniRule"/>
</dbReference>
<feature type="region of interest" description="Disordered" evidence="12">
    <location>
        <begin position="615"/>
        <end position="676"/>
    </location>
</feature>
<dbReference type="FunFam" id="2.30.30.1150:FF:000001">
    <property type="entry name" value="E3 ubiquitin-protein ligase UHRF2 isoform X1"/>
    <property type="match status" value="1"/>
</dbReference>
<dbReference type="GO" id="GO:0003677">
    <property type="term" value="F:DNA binding"/>
    <property type="evidence" value="ECO:0007669"/>
    <property type="project" value="UniProtKB-KW"/>
</dbReference>
<reference evidence="15 16" key="1">
    <citation type="submission" date="2022-11" db="EMBL/GenBank/DDBJ databases">
        <title>Whole genome sequence of Eschrichtius robustus ER-17-0199.</title>
        <authorList>
            <person name="Bruniche-Olsen A."/>
            <person name="Black A.N."/>
            <person name="Fields C.J."/>
            <person name="Walden K."/>
            <person name="Dewoody J.A."/>
        </authorList>
    </citation>
    <scope>NUCLEOTIDE SEQUENCE [LARGE SCALE GENOMIC DNA]</scope>
    <source>
        <strain evidence="15">ER-17-0199</strain>
        <tissue evidence="15">Blubber</tissue>
    </source>
</reference>
<dbReference type="GO" id="GO:0000792">
    <property type="term" value="C:heterochromatin"/>
    <property type="evidence" value="ECO:0007669"/>
    <property type="project" value="UniProtKB-ARBA"/>
</dbReference>
<comment type="catalytic activity">
    <reaction evidence="1 11">
        <text>S-ubiquitinyl-[E2 ubiquitin-conjugating enzyme]-L-cysteine + [acceptor protein]-L-lysine = [E2 ubiquitin-conjugating enzyme]-L-cysteine + N(6)-ubiquitinyl-[acceptor protein]-L-lysine.</text>
        <dbReference type="EC" id="2.3.2.27"/>
    </reaction>
</comment>
<dbReference type="Proteomes" id="UP001159641">
    <property type="component" value="Unassembled WGS sequence"/>
</dbReference>
<dbReference type="InterPro" id="IPR001965">
    <property type="entry name" value="Znf_PHD"/>
</dbReference>
<sequence length="887" mass="98369">MEDGHTLFDYDVRLNDTIQLLVRQSLVLPAPSGGGTGGGSKERDSELSDTDSGCCLAQSESDKSSNSGEAAAEPEGKADEDEWDETELGLYKAGEYVDARDTNMGAWFEAKVIRVTRKVPAQDEPCSSTSSPKPEDDIVYHVKYDDYPENGVVQMNSRNVRARARHIIKWQDLEVGQMVMVNYNPDNPKDRGFWYDAEILRKRETRTVRELHANVRIGDDSLNDCRIIFVDEVFKIERPGEGNPMVENPTRRKSGPSCKHCKDDERKPCRMCACHLCGGKQDPDKQLLCDECDMAFHTYCLCPPLSSVPAEEEWYCPECRIDSSEVVQAGEKLKESKKKAKMASATSSSQRDWGKVRGPRAPCAPAAPHHPLRPFTLLSPLFWNGQGMACVGRTKECTIVPSNHFGPIPGIPVGTMWRFRVQVSESGVHRPHVAGIHGRSNDGAYSLVLAGGYEDDVGSACPPYLFQDHGNSFTYTGSGGRDLSGNKRTAEQSCDQKLTNTNRALALNCFAPINDLKGAEAKDWRSGKPVRVVRNVKGRKHSKYAPIEGNRYDGIYKVVRYWPEKGKSGFLVWRFLLRRDDVEPGPWTKEGKDRIKKLGLTMQYPEGYLEALARREKEKENSKRAALEKEEDGEEGFPSPRKGKRKSKSAGGDGSSRGAPKKTKVEPYSLTTQQSSLIKEDKSNTKLWTEILKSLKDGPKFLSKVEEAFQCICCQELVFRPITTVCQHTVCKPVTVLSPFAPWKGASQHPSRSEVYPASTQPDTETRGACEVRPSGSESPHLRPPCRQCEGGGPGECVSVLGILTTVVRLHCLVPSFRCVRLCGCLLPVASSACCSDGEDCLDRSFRAQVFSCPACRYDLGRSYAMHVNQPLQAVLNQLFPGYGSGR</sequence>
<keyword evidence="16" id="KW-1185">Reference proteome</keyword>
<dbReference type="InterPro" id="IPR045134">
    <property type="entry name" value="UHRF1/2-like"/>
</dbReference>
<keyword evidence="8 10" id="KW-0539">Nucleus</keyword>
<dbReference type="SUPFAM" id="SSF57850">
    <property type="entry name" value="RING/U-box"/>
    <property type="match status" value="1"/>
</dbReference>
<keyword evidence="6 11" id="KW-0833">Ubl conjugation pathway</keyword>
<dbReference type="Gene3D" id="3.30.40.10">
    <property type="entry name" value="Zinc/RING finger domain, C3HC4 (zinc finger)"/>
    <property type="match status" value="2"/>
</dbReference>
<comment type="domain">
    <text evidence="11">The YDG domain mediates the interaction with histone H3.</text>
</comment>
<evidence type="ECO:0000313" key="16">
    <source>
        <dbReference type="Proteomes" id="UP001159641"/>
    </source>
</evidence>
<dbReference type="FunFam" id="2.30.30.140:FF:000068">
    <property type="entry name" value="E3 ubiquitin-protein ligase UHRF1 isoform 1"/>
    <property type="match status" value="1"/>
</dbReference>
<dbReference type="GO" id="GO:0008270">
    <property type="term" value="F:zinc ion binding"/>
    <property type="evidence" value="ECO:0007669"/>
    <property type="project" value="UniProtKB-KW"/>
</dbReference>
<evidence type="ECO:0000256" key="11">
    <source>
        <dbReference type="RuleBase" id="RU369101"/>
    </source>
</evidence>
<dbReference type="SUPFAM" id="SSF57903">
    <property type="entry name" value="FYVE/PHD zinc finger"/>
    <property type="match status" value="1"/>
</dbReference>
<dbReference type="FunFam" id="2.30.280.10:FF:000001">
    <property type="entry name" value="E3 ubiquitin-protein ligase UHRF1 isoform 1"/>
    <property type="match status" value="1"/>
</dbReference>
<keyword evidence="7 11" id="KW-0862">Zinc</keyword>
<dbReference type="AlphaFoldDB" id="A0AB34HPI0"/>
<proteinExistence type="predicted"/>
<dbReference type="Pfam" id="PF02182">
    <property type="entry name" value="SAD_SRA"/>
    <property type="match status" value="1"/>
</dbReference>
<dbReference type="InterPro" id="IPR011011">
    <property type="entry name" value="Znf_FYVE_PHD"/>
</dbReference>
<dbReference type="InterPro" id="IPR013083">
    <property type="entry name" value="Znf_RING/FYVE/PHD"/>
</dbReference>
<evidence type="ECO:0000256" key="3">
    <source>
        <dbReference type="ARBA" id="ARBA00022679"/>
    </source>
</evidence>
<feature type="compositionally biased region" description="Basic and acidic residues" evidence="12">
    <location>
        <begin position="615"/>
        <end position="628"/>
    </location>
</feature>
<dbReference type="InterPro" id="IPR019787">
    <property type="entry name" value="Znf_PHD-finger"/>
</dbReference>
<keyword evidence="4 11" id="KW-0479">Metal-binding</keyword>
<dbReference type="GO" id="GO:0042393">
    <property type="term" value="F:histone binding"/>
    <property type="evidence" value="ECO:0007669"/>
    <property type="project" value="UniProtKB-UniRule"/>
</dbReference>
<keyword evidence="5 9" id="KW-0863">Zinc-finger</keyword>
<evidence type="ECO:0000256" key="5">
    <source>
        <dbReference type="ARBA" id="ARBA00022771"/>
    </source>
</evidence>
<evidence type="ECO:0000256" key="9">
    <source>
        <dbReference type="PROSITE-ProRule" id="PRU00146"/>
    </source>
</evidence>
<dbReference type="InterPro" id="IPR021991">
    <property type="entry name" value="TTD_dom"/>
</dbReference>
<comment type="function">
    <text evidence="11">Multi domain E3 ubiquitin ligase that also plays a role in DNA methylation and histone modifications.</text>
</comment>
<dbReference type="SMART" id="SM00249">
    <property type="entry name" value="PHD"/>
    <property type="match status" value="1"/>
</dbReference>
<dbReference type="InterPro" id="IPR036987">
    <property type="entry name" value="SRA-YDG_sf"/>
</dbReference>
<feature type="domain" description="PHD-type" evidence="13">
    <location>
        <begin position="271"/>
        <end position="322"/>
    </location>
</feature>
<dbReference type="Gene3D" id="2.30.30.1150">
    <property type="match status" value="1"/>
</dbReference>
<gene>
    <name evidence="15" type="ORF">J1605_003919</name>
</gene>
<dbReference type="SMART" id="SM00466">
    <property type="entry name" value="SRA"/>
    <property type="match status" value="1"/>
</dbReference>
<dbReference type="InterPro" id="IPR003105">
    <property type="entry name" value="SRA_YDG"/>
</dbReference>
<dbReference type="CDD" id="cd20457">
    <property type="entry name" value="Tudor_UHRF1_rpt2"/>
    <property type="match status" value="1"/>
</dbReference>
<feature type="region of interest" description="Disordered" evidence="12">
    <location>
        <begin position="337"/>
        <end position="357"/>
    </location>
</feature>
<feature type="domain" description="YDG" evidence="14">
    <location>
        <begin position="406"/>
        <end position="579"/>
    </location>
</feature>
<dbReference type="CDD" id="cd20455">
    <property type="entry name" value="Tudor_UHRF1_rpt1"/>
    <property type="match status" value="1"/>
</dbReference>
<name>A0AB34HPI0_ESCRO</name>
<evidence type="ECO:0000256" key="2">
    <source>
        <dbReference type="ARBA" id="ARBA00004906"/>
    </source>
</evidence>
<evidence type="ECO:0000256" key="12">
    <source>
        <dbReference type="SAM" id="MobiDB-lite"/>
    </source>
</evidence>
<protein>
    <recommendedName>
        <fullName evidence="11">E3 ubiquitin-protein ligase UHRF</fullName>
        <ecNumber evidence="11">2.3.2.27</ecNumber>
    </recommendedName>
    <alternativeName>
        <fullName evidence="11">RING-type E3 ubiquitin transferase UHRF</fullName>
    </alternativeName>
    <alternativeName>
        <fullName evidence="11">Ubiquitin-like PHD and RING finger domain-containing protein</fullName>
    </alternativeName>
    <alternativeName>
        <fullName evidence="11">Ubiquitin-like-containing PHD and RING finger domains protein</fullName>
    </alternativeName>
</protein>
<dbReference type="Gene3D" id="2.30.30.140">
    <property type="match status" value="1"/>
</dbReference>
<keyword evidence="3 11" id="KW-0808">Transferase</keyword>
<comment type="pathway">
    <text evidence="2 11">Protein modification; protein ubiquitination.</text>
</comment>
<evidence type="ECO:0000313" key="15">
    <source>
        <dbReference type="EMBL" id="KAJ8792951.1"/>
    </source>
</evidence>
<dbReference type="GO" id="GO:0044027">
    <property type="term" value="P:negative regulation of gene expression via chromosomal CpG island methylation"/>
    <property type="evidence" value="ECO:0007669"/>
    <property type="project" value="TreeGrafter"/>
</dbReference>
<dbReference type="GO" id="GO:0006950">
    <property type="term" value="P:response to stress"/>
    <property type="evidence" value="ECO:0007669"/>
    <property type="project" value="UniProtKB-ARBA"/>
</dbReference>
<dbReference type="CDD" id="cd15616">
    <property type="entry name" value="PHD_UHRF1"/>
    <property type="match status" value="1"/>
</dbReference>
<dbReference type="GO" id="GO:0016567">
    <property type="term" value="P:protein ubiquitination"/>
    <property type="evidence" value="ECO:0007669"/>
    <property type="project" value="UniProtKB-UniRule"/>
</dbReference>
<dbReference type="PROSITE" id="PS50016">
    <property type="entry name" value="ZF_PHD_2"/>
    <property type="match status" value="1"/>
</dbReference>
<dbReference type="Pfam" id="PF12148">
    <property type="entry name" value="TTD"/>
    <property type="match status" value="1"/>
</dbReference>
<accession>A0AB34HPI0</accession>
<dbReference type="PANTHER" id="PTHR14140">
    <property type="entry name" value="E3 UBIQUITIN-PROTEIN LIGASE UHRF-RELATED"/>
    <property type="match status" value="1"/>
</dbReference>
<feature type="region of interest" description="Disordered" evidence="12">
    <location>
        <begin position="28"/>
        <end position="84"/>
    </location>
</feature>
<evidence type="ECO:0000256" key="10">
    <source>
        <dbReference type="PROSITE-ProRule" id="PRU00358"/>
    </source>
</evidence>
<evidence type="ECO:0000256" key="4">
    <source>
        <dbReference type="ARBA" id="ARBA00022723"/>
    </source>
</evidence>
<keyword evidence="11" id="KW-0238">DNA-binding</keyword>
<evidence type="ECO:0000259" key="13">
    <source>
        <dbReference type="PROSITE" id="PS50016"/>
    </source>
</evidence>
<organism evidence="15 16">
    <name type="scientific">Eschrichtius robustus</name>
    <name type="common">California gray whale</name>
    <name type="synonym">Eschrichtius gibbosus</name>
    <dbReference type="NCBI Taxonomy" id="9764"/>
    <lineage>
        <taxon>Eukaryota</taxon>
        <taxon>Metazoa</taxon>
        <taxon>Chordata</taxon>
        <taxon>Craniata</taxon>
        <taxon>Vertebrata</taxon>
        <taxon>Euteleostomi</taxon>
        <taxon>Mammalia</taxon>
        <taxon>Eutheria</taxon>
        <taxon>Laurasiatheria</taxon>
        <taxon>Artiodactyla</taxon>
        <taxon>Whippomorpha</taxon>
        <taxon>Cetacea</taxon>
        <taxon>Mysticeti</taxon>
        <taxon>Eschrichtiidae</taxon>
        <taxon>Eschrichtius</taxon>
    </lineage>
</organism>
<dbReference type="EC" id="2.3.2.27" evidence="11"/>
<dbReference type="InterPro" id="IPR015947">
    <property type="entry name" value="PUA-like_sf"/>
</dbReference>
<dbReference type="Pfam" id="PF00628">
    <property type="entry name" value="PHD"/>
    <property type="match status" value="1"/>
</dbReference>
<dbReference type="GO" id="GO:0005634">
    <property type="term" value="C:nucleus"/>
    <property type="evidence" value="ECO:0007669"/>
    <property type="project" value="UniProtKB-SubCell"/>
</dbReference>
<evidence type="ECO:0000256" key="7">
    <source>
        <dbReference type="ARBA" id="ARBA00022833"/>
    </source>
</evidence>
<dbReference type="Gene3D" id="2.30.280.10">
    <property type="entry name" value="SRA-YDG"/>
    <property type="match status" value="1"/>
</dbReference>
<comment type="caution">
    <text evidence="15">The sequence shown here is derived from an EMBL/GenBank/DDBJ whole genome shotgun (WGS) entry which is preliminary data.</text>
</comment>
<feature type="region of interest" description="Disordered" evidence="12">
    <location>
        <begin position="746"/>
        <end position="783"/>
    </location>
</feature>
<comment type="domain">
    <text evidence="11">The tudor-like regions specifically recognize and bind histone H3 unmethylated at 'Arg-2' (H3R2me0), while the PHD-type zinc finger specifically recognizes and binds histone H3 trimethylated at 'Lys-9' (H3K9me3).</text>
</comment>
<dbReference type="EMBL" id="JAIQCJ010001054">
    <property type="protein sequence ID" value="KAJ8792951.1"/>
    <property type="molecule type" value="Genomic_DNA"/>
</dbReference>
<dbReference type="PANTHER" id="PTHR14140:SF2">
    <property type="entry name" value="E3 UBIQUITIN-PROTEIN LIGASE UHRF1"/>
    <property type="match status" value="1"/>
</dbReference>
<comment type="subcellular location">
    <subcellularLocation>
        <location evidence="10 11">Nucleus</location>
    </subcellularLocation>
</comment>
<evidence type="ECO:0000256" key="8">
    <source>
        <dbReference type="ARBA" id="ARBA00023242"/>
    </source>
</evidence>